<dbReference type="Gene3D" id="2.60.120.650">
    <property type="entry name" value="Cupin"/>
    <property type="match status" value="1"/>
</dbReference>
<feature type="domain" description="JmjC" evidence="3">
    <location>
        <begin position="104"/>
        <end position="255"/>
    </location>
</feature>
<sequence length="371" mass="43084">MQPIGSHMPPMPIEERDDLPNPIEFYDNYVKPGVPVVFKGIAKKFPNFNDMKSDEYLREKHGDFEVLVETAKKEDRNNPPRTMNLSNYLSIYEKEDVYVVQTMFPPEAFTKEAFVPKCLLCQGFLDRLNMVIMWLSSGGTKSVLHNDSFENLNCVLDGTKEFVMIDRKHADLVPIDNPDRGFSSVDVEKVDMHKYPTLGKLPWYIANMEAGDCFYIPKNWFHHVNSSQTRNLAINIWWRSSKEFKHREECEKSLADIPEYDTLWNYRLNNGIKIEDLVFADAFSENGTTTLINLLKITYKTLPKEMEAKQKREALEKLQELFYQADANKDKLLSKDEITSTASSLVQDFLTDEAVLEEEVDELYDEVKEEL</sequence>
<organism evidence="4 5">
    <name type="scientific">Ciona intestinalis</name>
    <name type="common">Transparent sea squirt</name>
    <name type="synonym">Ascidia intestinalis</name>
    <dbReference type="NCBI Taxonomy" id="7719"/>
    <lineage>
        <taxon>Eukaryota</taxon>
        <taxon>Metazoa</taxon>
        <taxon>Chordata</taxon>
        <taxon>Tunicata</taxon>
        <taxon>Ascidiacea</taxon>
        <taxon>Phlebobranchia</taxon>
        <taxon>Cionidae</taxon>
        <taxon>Ciona</taxon>
    </lineage>
</organism>
<accession>F7A6L3</accession>
<dbReference type="SUPFAM" id="SSF51197">
    <property type="entry name" value="Clavaminate synthase-like"/>
    <property type="match status" value="1"/>
</dbReference>
<dbReference type="Proteomes" id="UP000008144">
    <property type="component" value="Chromosome 3"/>
</dbReference>
<dbReference type="PROSITE" id="PS00018">
    <property type="entry name" value="EF_HAND_1"/>
    <property type="match status" value="1"/>
</dbReference>
<feature type="domain" description="EF-hand" evidence="2">
    <location>
        <begin position="313"/>
        <end position="348"/>
    </location>
</feature>
<dbReference type="InterPro" id="IPR011992">
    <property type="entry name" value="EF-hand-dom_pair"/>
</dbReference>
<dbReference type="Gene3D" id="1.10.238.10">
    <property type="entry name" value="EF-hand"/>
    <property type="match status" value="1"/>
</dbReference>
<evidence type="ECO:0000313" key="4">
    <source>
        <dbReference type="Ensembl" id="ENSCINP00000010188.3"/>
    </source>
</evidence>
<proteinExistence type="predicted"/>
<evidence type="ECO:0000313" key="5">
    <source>
        <dbReference type="Proteomes" id="UP000008144"/>
    </source>
</evidence>
<dbReference type="AlphaFoldDB" id="F7A6L3"/>
<evidence type="ECO:0008006" key="6">
    <source>
        <dbReference type="Google" id="ProtNLM"/>
    </source>
</evidence>
<dbReference type="InParanoid" id="F7A6L3"/>
<dbReference type="InterPro" id="IPR041667">
    <property type="entry name" value="Cupin_8"/>
</dbReference>
<dbReference type="OMA" id="INIWWRS"/>
<dbReference type="SUPFAM" id="SSF47473">
    <property type="entry name" value="EF-hand"/>
    <property type="match status" value="1"/>
</dbReference>
<name>F7A6L3_CIOIN</name>
<dbReference type="FunFam" id="2.60.120.650:FF:000025">
    <property type="entry name" value="Lysine-specific demethylase 8"/>
    <property type="match status" value="1"/>
</dbReference>
<reference evidence="5" key="1">
    <citation type="journal article" date="2002" name="Science">
        <title>The draft genome of Ciona intestinalis: insights into chordate and vertebrate origins.</title>
        <authorList>
            <person name="Dehal P."/>
            <person name="Satou Y."/>
            <person name="Campbell R.K."/>
            <person name="Chapman J."/>
            <person name="Degnan B."/>
            <person name="De Tomaso A."/>
            <person name="Davidson B."/>
            <person name="Di Gregorio A."/>
            <person name="Gelpke M."/>
            <person name="Goodstein D.M."/>
            <person name="Harafuji N."/>
            <person name="Hastings K.E."/>
            <person name="Ho I."/>
            <person name="Hotta K."/>
            <person name="Huang W."/>
            <person name="Kawashima T."/>
            <person name="Lemaire P."/>
            <person name="Martinez D."/>
            <person name="Meinertzhagen I.A."/>
            <person name="Necula S."/>
            <person name="Nonaka M."/>
            <person name="Putnam N."/>
            <person name="Rash S."/>
            <person name="Saiga H."/>
            <person name="Satake M."/>
            <person name="Terry A."/>
            <person name="Yamada L."/>
            <person name="Wang H.G."/>
            <person name="Awazu S."/>
            <person name="Azumi K."/>
            <person name="Boore J."/>
            <person name="Branno M."/>
            <person name="Chin-Bow S."/>
            <person name="DeSantis R."/>
            <person name="Doyle S."/>
            <person name="Francino P."/>
            <person name="Keys D.N."/>
            <person name="Haga S."/>
            <person name="Hayashi H."/>
            <person name="Hino K."/>
            <person name="Imai K.S."/>
            <person name="Inaba K."/>
            <person name="Kano S."/>
            <person name="Kobayashi K."/>
            <person name="Kobayashi M."/>
            <person name="Lee B.I."/>
            <person name="Makabe K.W."/>
            <person name="Manohar C."/>
            <person name="Matassi G."/>
            <person name="Medina M."/>
            <person name="Mochizuki Y."/>
            <person name="Mount S."/>
            <person name="Morishita T."/>
            <person name="Miura S."/>
            <person name="Nakayama A."/>
            <person name="Nishizaka S."/>
            <person name="Nomoto H."/>
            <person name="Ohta F."/>
            <person name="Oishi K."/>
            <person name="Rigoutsos I."/>
            <person name="Sano M."/>
            <person name="Sasaki A."/>
            <person name="Sasakura Y."/>
            <person name="Shoguchi E."/>
            <person name="Shin-i T."/>
            <person name="Spagnuolo A."/>
            <person name="Stainier D."/>
            <person name="Suzuki M.M."/>
            <person name="Tassy O."/>
            <person name="Takatori N."/>
            <person name="Tokuoka M."/>
            <person name="Yagi K."/>
            <person name="Yoshizaki F."/>
            <person name="Wada S."/>
            <person name="Zhang C."/>
            <person name="Hyatt P.D."/>
            <person name="Larimer F."/>
            <person name="Detter C."/>
            <person name="Doggett N."/>
            <person name="Glavina T."/>
            <person name="Hawkins T."/>
            <person name="Richardson P."/>
            <person name="Lucas S."/>
            <person name="Kohara Y."/>
            <person name="Levine M."/>
            <person name="Satoh N."/>
            <person name="Rokhsar D.S."/>
        </authorList>
    </citation>
    <scope>NUCLEOTIDE SEQUENCE [LARGE SCALE GENOMIC DNA]</scope>
</reference>
<reference evidence="4" key="3">
    <citation type="submission" date="2025-08" db="UniProtKB">
        <authorList>
            <consortium name="Ensembl"/>
        </authorList>
    </citation>
    <scope>IDENTIFICATION</scope>
</reference>
<evidence type="ECO:0000259" key="2">
    <source>
        <dbReference type="PROSITE" id="PS50222"/>
    </source>
</evidence>
<evidence type="ECO:0000256" key="1">
    <source>
        <dbReference type="ARBA" id="ARBA00022837"/>
    </source>
</evidence>
<dbReference type="SMART" id="SM00558">
    <property type="entry name" value="JmjC"/>
    <property type="match status" value="1"/>
</dbReference>
<dbReference type="InterPro" id="IPR018247">
    <property type="entry name" value="EF_Hand_1_Ca_BS"/>
</dbReference>
<dbReference type="InterPro" id="IPR003347">
    <property type="entry name" value="JmjC_dom"/>
</dbReference>
<dbReference type="PROSITE" id="PS51184">
    <property type="entry name" value="JMJC"/>
    <property type="match status" value="1"/>
</dbReference>
<evidence type="ECO:0000259" key="3">
    <source>
        <dbReference type="PROSITE" id="PS51184"/>
    </source>
</evidence>
<dbReference type="GO" id="GO:0005509">
    <property type="term" value="F:calcium ion binding"/>
    <property type="evidence" value="ECO:0007669"/>
    <property type="project" value="InterPro"/>
</dbReference>
<reference evidence="4" key="2">
    <citation type="journal article" date="2008" name="Genome Biol.">
        <title>Improved genome assembly and evidence-based global gene model set for the chordate Ciona intestinalis: new insight into intron and operon populations.</title>
        <authorList>
            <person name="Satou Y."/>
            <person name="Mineta K."/>
            <person name="Ogasawara M."/>
            <person name="Sasakura Y."/>
            <person name="Shoguchi E."/>
            <person name="Ueno K."/>
            <person name="Yamada L."/>
            <person name="Matsumoto J."/>
            <person name="Wasserscheid J."/>
            <person name="Dewar K."/>
            <person name="Wiley G.B."/>
            <person name="Macmil S.L."/>
            <person name="Roe B.A."/>
            <person name="Zeller R.W."/>
            <person name="Hastings K.E."/>
            <person name="Lemaire P."/>
            <person name="Lindquist E."/>
            <person name="Endo T."/>
            <person name="Hotta K."/>
            <person name="Inaba K."/>
        </authorList>
    </citation>
    <scope>NUCLEOTIDE SEQUENCE [LARGE SCALE GENOMIC DNA]</scope>
    <source>
        <strain evidence="4">wild type</strain>
    </source>
</reference>
<dbReference type="GeneTree" id="ENSGT00940000165506"/>
<keyword evidence="1" id="KW-0106">Calcium</keyword>
<protein>
    <recommendedName>
        <fullName evidence="6">JmjC domain-containing protein</fullName>
    </recommendedName>
</protein>
<dbReference type="PANTHER" id="PTHR12461:SF42">
    <property type="entry name" value="JMJC DOMAIN-CONTAINING PROTEIN"/>
    <property type="match status" value="1"/>
</dbReference>
<dbReference type="EMBL" id="EAAA01001823">
    <property type="status" value="NOT_ANNOTATED_CDS"/>
    <property type="molecule type" value="Genomic_DNA"/>
</dbReference>
<reference evidence="4" key="4">
    <citation type="submission" date="2025-09" db="UniProtKB">
        <authorList>
            <consortium name="Ensembl"/>
        </authorList>
    </citation>
    <scope>IDENTIFICATION</scope>
</reference>
<dbReference type="HOGENOM" id="CLU_016785_9_3_1"/>
<dbReference type="Ensembl" id="ENSCINT00000010188.3">
    <property type="protein sequence ID" value="ENSCINP00000010188.3"/>
    <property type="gene ID" value="ENSCING00000004950.3"/>
</dbReference>
<keyword evidence="5" id="KW-1185">Reference proteome</keyword>
<dbReference type="Pfam" id="PF13621">
    <property type="entry name" value="Cupin_8"/>
    <property type="match status" value="1"/>
</dbReference>
<dbReference type="PANTHER" id="PTHR12461">
    <property type="entry name" value="HYPOXIA-INDUCIBLE FACTOR 1 ALPHA INHIBITOR-RELATED"/>
    <property type="match status" value="1"/>
</dbReference>
<dbReference type="PROSITE" id="PS50222">
    <property type="entry name" value="EF_HAND_2"/>
    <property type="match status" value="1"/>
</dbReference>
<dbReference type="GO" id="GO:0016706">
    <property type="term" value="F:2-oxoglutarate-dependent dioxygenase activity"/>
    <property type="evidence" value="ECO:0000318"/>
    <property type="project" value="GO_Central"/>
</dbReference>
<dbReference type="InterPro" id="IPR002048">
    <property type="entry name" value="EF_hand_dom"/>
</dbReference>